<dbReference type="Proteomes" id="UP001301958">
    <property type="component" value="Unassembled WGS sequence"/>
</dbReference>
<feature type="non-terminal residue" evidence="1">
    <location>
        <position position="1"/>
    </location>
</feature>
<sequence>ECTCTGLDYTQGGSFLIDGSLASNFTFLSQFSSCSEQATCKSFLLGPDNREYHCTEITMDDINTQLSSCGIKYSDMNSGKWSIIIQAENVDFQVIREFELFVEVPERTTVVVTPTVVEGVTKT</sequence>
<keyword evidence="2" id="KW-1185">Reference proteome</keyword>
<evidence type="ECO:0000313" key="1">
    <source>
        <dbReference type="EMBL" id="KAK4226383.1"/>
    </source>
</evidence>
<comment type="caution">
    <text evidence="1">The sequence shown here is derived from an EMBL/GenBank/DDBJ whole genome shotgun (WGS) entry which is preliminary data.</text>
</comment>
<feature type="non-terminal residue" evidence="1">
    <location>
        <position position="123"/>
    </location>
</feature>
<gene>
    <name evidence="1" type="ORF">QBC38DRAFT_325901</name>
</gene>
<accession>A0AAN7GXI2</accession>
<reference evidence="1" key="2">
    <citation type="submission" date="2023-05" db="EMBL/GenBank/DDBJ databases">
        <authorList>
            <consortium name="Lawrence Berkeley National Laboratory"/>
            <person name="Steindorff A."/>
            <person name="Hensen N."/>
            <person name="Bonometti L."/>
            <person name="Westerberg I."/>
            <person name="Brannstrom I.O."/>
            <person name="Guillou S."/>
            <person name="Cros-Aarteil S."/>
            <person name="Calhoun S."/>
            <person name="Haridas S."/>
            <person name="Kuo A."/>
            <person name="Mondo S."/>
            <person name="Pangilinan J."/>
            <person name="Riley R."/>
            <person name="Labutti K."/>
            <person name="Andreopoulos B."/>
            <person name="Lipzen A."/>
            <person name="Chen C."/>
            <person name="Yanf M."/>
            <person name="Daum C."/>
            <person name="Ng V."/>
            <person name="Clum A."/>
            <person name="Ohm R."/>
            <person name="Martin F."/>
            <person name="Silar P."/>
            <person name="Natvig D."/>
            <person name="Lalanne C."/>
            <person name="Gautier V."/>
            <person name="Ament-Velasquez S.L."/>
            <person name="Kruys A."/>
            <person name="Hutchinson M.I."/>
            <person name="Powell A.J."/>
            <person name="Barry K."/>
            <person name="Miller A.N."/>
            <person name="Grigoriev I.V."/>
            <person name="Debuchy R."/>
            <person name="Gladieux P."/>
            <person name="Thoren M.H."/>
            <person name="Johannesson H."/>
        </authorList>
    </citation>
    <scope>NUCLEOTIDE SEQUENCE</scope>
    <source>
        <strain evidence="1">CBS 990.96</strain>
    </source>
</reference>
<dbReference type="EMBL" id="MU865348">
    <property type="protein sequence ID" value="KAK4226383.1"/>
    <property type="molecule type" value="Genomic_DNA"/>
</dbReference>
<reference evidence="1" key="1">
    <citation type="journal article" date="2023" name="Mol. Phylogenet. Evol.">
        <title>Genome-scale phylogeny and comparative genomics of the fungal order Sordariales.</title>
        <authorList>
            <person name="Hensen N."/>
            <person name="Bonometti L."/>
            <person name="Westerberg I."/>
            <person name="Brannstrom I.O."/>
            <person name="Guillou S."/>
            <person name="Cros-Aarteil S."/>
            <person name="Calhoun S."/>
            <person name="Haridas S."/>
            <person name="Kuo A."/>
            <person name="Mondo S."/>
            <person name="Pangilinan J."/>
            <person name="Riley R."/>
            <person name="LaButti K."/>
            <person name="Andreopoulos B."/>
            <person name="Lipzen A."/>
            <person name="Chen C."/>
            <person name="Yan M."/>
            <person name="Daum C."/>
            <person name="Ng V."/>
            <person name="Clum A."/>
            <person name="Steindorff A."/>
            <person name="Ohm R.A."/>
            <person name="Martin F."/>
            <person name="Silar P."/>
            <person name="Natvig D.O."/>
            <person name="Lalanne C."/>
            <person name="Gautier V."/>
            <person name="Ament-Velasquez S.L."/>
            <person name="Kruys A."/>
            <person name="Hutchinson M.I."/>
            <person name="Powell A.J."/>
            <person name="Barry K."/>
            <person name="Miller A.N."/>
            <person name="Grigoriev I.V."/>
            <person name="Debuchy R."/>
            <person name="Gladieux P."/>
            <person name="Hiltunen Thoren M."/>
            <person name="Johannesson H."/>
        </authorList>
    </citation>
    <scope>NUCLEOTIDE SEQUENCE</scope>
    <source>
        <strain evidence="1">CBS 990.96</strain>
    </source>
</reference>
<evidence type="ECO:0000313" key="2">
    <source>
        <dbReference type="Proteomes" id="UP001301958"/>
    </source>
</evidence>
<protein>
    <submittedName>
        <fullName evidence="1">Uncharacterized protein</fullName>
    </submittedName>
</protein>
<name>A0AAN7GXI2_9PEZI</name>
<dbReference type="AlphaFoldDB" id="A0AAN7GXI2"/>
<organism evidence="1 2">
    <name type="scientific">Podospora fimiseda</name>
    <dbReference type="NCBI Taxonomy" id="252190"/>
    <lineage>
        <taxon>Eukaryota</taxon>
        <taxon>Fungi</taxon>
        <taxon>Dikarya</taxon>
        <taxon>Ascomycota</taxon>
        <taxon>Pezizomycotina</taxon>
        <taxon>Sordariomycetes</taxon>
        <taxon>Sordariomycetidae</taxon>
        <taxon>Sordariales</taxon>
        <taxon>Podosporaceae</taxon>
        <taxon>Podospora</taxon>
    </lineage>
</organism>
<proteinExistence type="predicted"/>